<keyword evidence="8" id="KW-1185">Reference proteome</keyword>
<dbReference type="GO" id="GO:0000340">
    <property type="term" value="F:RNA 7-methylguanosine cap binding"/>
    <property type="evidence" value="ECO:0007669"/>
    <property type="project" value="TreeGrafter"/>
</dbReference>
<evidence type="ECO:0000256" key="1">
    <source>
        <dbReference type="ARBA" id="ARBA00022540"/>
    </source>
</evidence>
<dbReference type="GeneID" id="19116293"/>
<dbReference type="AlphaFoldDB" id="M2NG38"/>
<dbReference type="OrthoDB" id="17977at2759"/>
<keyword evidence="1 5" id="KW-0396">Initiation factor</keyword>
<dbReference type="GO" id="GO:0016281">
    <property type="term" value="C:eukaryotic translation initiation factor 4F complex"/>
    <property type="evidence" value="ECO:0007669"/>
    <property type="project" value="TreeGrafter"/>
</dbReference>
<dbReference type="SUPFAM" id="SSF55418">
    <property type="entry name" value="eIF4e-like"/>
    <property type="match status" value="1"/>
</dbReference>
<comment type="similarity">
    <text evidence="5">Belongs to the eukaryotic initiation factor 4E family.</text>
</comment>
<sequence>MRNFLQQRLQKNRVHPLVHSWDFYHDRQDRTTSKNLSNASIRHQDADGQETESYEARLEHLAVIHDVRQFWNVWNNFQIADLALRDSVHLFHKGVKPVWEDPRNTEGGSWTFRVSKDKGQAFWTELGMLAIGEQLQAAVDDDTRTTFRDDICGISVGVRFNSFLVQIWNRDGEHAKGIEGLFHAVVENLKEELKPREGTYYYKKHSEHAGFAVAPTTGQQLSQPAYAAQDEEALP</sequence>
<keyword evidence="3 5" id="KW-0694">RNA-binding</keyword>
<dbReference type="EMBL" id="KB445553">
    <property type="protein sequence ID" value="EMC97955.1"/>
    <property type="molecule type" value="Genomic_DNA"/>
</dbReference>
<evidence type="ECO:0008006" key="9">
    <source>
        <dbReference type="Google" id="ProtNLM"/>
    </source>
</evidence>
<dbReference type="eggNOG" id="KOG1669">
    <property type="taxonomic scope" value="Eukaryota"/>
</dbReference>
<dbReference type="Proteomes" id="UP000011761">
    <property type="component" value="Unassembled WGS sequence"/>
</dbReference>
<dbReference type="HOGENOM" id="CLU_043552_5_0_1"/>
<reference evidence="7 8" key="1">
    <citation type="journal article" date="2012" name="PLoS Pathog.">
        <title>Diverse lifestyles and strategies of plant pathogenesis encoded in the genomes of eighteen Dothideomycetes fungi.</title>
        <authorList>
            <person name="Ohm R.A."/>
            <person name="Feau N."/>
            <person name="Henrissat B."/>
            <person name="Schoch C.L."/>
            <person name="Horwitz B.A."/>
            <person name="Barry K.W."/>
            <person name="Condon B.J."/>
            <person name="Copeland A.C."/>
            <person name="Dhillon B."/>
            <person name="Glaser F."/>
            <person name="Hesse C.N."/>
            <person name="Kosti I."/>
            <person name="LaButti K."/>
            <person name="Lindquist E.A."/>
            <person name="Lucas S."/>
            <person name="Salamov A.A."/>
            <person name="Bradshaw R.E."/>
            <person name="Ciuffetti L."/>
            <person name="Hamelin R.C."/>
            <person name="Kema G.H.J."/>
            <person name="Lawrence C."/>
            <person name="Scott J.A."/>
            <person name="Spatafora J.W."/>
            <person name="Turgeon B.G."/>
            <person name="de Wit P.J.G.M."/>
            <person name="Zhong S."/>
            <person name="Goodwin S.B."/>
            <person name="Grigoriev I.V."/>
        </authorList>
    </citation>
    <scope>NUCLEOTIDE SEQUENCE [LARGE SCALE GENOMIC DNA]</scope>
    <source>
        <strain evidence="7 8">UAMH 10762</strain>
    </source>
</reference>
<proteinExistence type="inferred from homology"/>
<evidence type="ECO:0000256" key="3">
    <source>
        <dbReference type="ARBA" id="ARBA00022884"/>
    </source>
</evidence>
<feature type="region of interest" description="Disordered" evidence="6">
    <location>
        <begin position="216"/>
        <end position="235"/>
    </location>
</feature>
<dbReference type="PANTHER" id="PTHR11960">
    <property type="entry name" value="EUKARYOTIC TRANSLATION INITIATION FACTOR 4E RELATED"/>
    <property type="match status" value="1"/>
</dbReference>
<keyword evidence="2" id="KW-0810">Translation regulation</keyword>
<evidence type="ECO:0000313" key="8">
    <source>
        <dbReference type="Proteomes" id="UP000011761"/>
    </source>
</evidence>
<dbReference type="KEGG" id="bcom:BAUCODRAFT_66583"/>
<evidence type="ECO:0000256" key="6">
    <source>
        <dbReference type="SAM" id="MobiDB-lite"/>
    </source>
</evidence>
<protein>
    <recommendedName>
        <fullName evidence="9">Translation initiation factor eIF4e</fullName>
    </recommendedName>
</protein>
<dbReference type="RefSeq" id="XP_007674608.1">
    <property type="nucleotide sequence ID" value="XM_007676418.1"/>
</dbReference>
<dbReference type="PANTHER" id="PTHR11960:SF66">
    <property type="entry name" value="EUKARYOTIC TRANSLATION INITIATION FACTOR 4E TYPE 3"/>
    <property type="match status" value="1"/>
</dbReference>
<evidence type="ECO:0000313" key="7">
    <source>
        <dbReference type="EMBL" id="EMC97955.1"/>
    </source>
</evidence>
<evidence type="ECO:0000256" key="2">
    <source>
        <dbReference type="ARBA" id="ARBA00022845"/>
    </source>
</evidence>
<dbReference type="GO" id="GO:0006417">
    <property type="term" value="P:regulation of translation"/>
    <property type="evidence" value="ECO:0007669"/>
    <property type="project" value="UniProtKB-KW"/>
</dbReference>
<keyword evidence="4 5" id="KW-0648">Protein biosynthesis</keyword>
<dbReference type="InterPro" id="IPR001040">
    <property type="entry name" value="TIF_eIF_4E"/>
</dbReference>
<dbReference type="GO" id="GO:0003743">
    <property type="term" value="F:translation initiation factor activity"/>
    <property type="evidence" value="ECO:0007669"/>
    <property type="project" value="UniProtKB-KW"/>
</dbReference>
<name>M2NG38_BAUPA</name>
<gene>
    <name evidence="7" type="ORF">BAUCODRAFT_66583</name>
</gene>
<dbReference type="Gene3D" id="3.30.760.10">
    <property type="entry name" value="RNA Cap, Translation Initiation Factor Eif4e"/>
    <property type="match status" value="1"/>
</dbReference>
<accession>M2NG38</accession>
<dbReference type="InterPro" id="IPR023398">
    <property type="entry name" value="TIF_eIF4e-like"/>
</dbReference>
<dbReference type="Pfam" id="PF01652">
    <property type="entry name" value="IF4E"/>
    <property type="match status" value="1"/>
</dbReference>
<evidence type="ECO:0000256" key="5">
    <source>
        <dbReference type="RuleBase" id="RU004374"/>
    </source>
</evidence>
<organism evidence="7 8">
    <name type="scientific">Baudoinia panamericana (strain UAMH 10762)</name>
    <name type="common">Angels' share fungus</name>
    <name type="synonym">Baudoinia compniacensis (strain UAMH 10762)</name>
    <dbReference type="NCBI Taxonomy" id="717646"/>
    <lineage>
        <taxon>Eukaryota</taxon>
        <taxon>Fungi</taxon>
        <taxon>Dikarya</taxon>
        <taxon>Ascomycota</taxon>
        <taxon>Pezizomycotina</taxon>
        <taxon>Dothideomycetes</taxon>
        <taxon>Dothideomycetidae</taxon>
        <taxon>Mycosphaerellales</taxon>
        <taxon>Teratosphaeriaceae</taxon>
        <taxon>Baudoinia</taxon>
    </lineage>
</organism>
<evidence type="ECO:0000256" key="4">
    <source>
        <dbReference type="ARBA" id="ARBA00022917"/>
    </source>
</evidence>